<gene>
    <name evidence="3" type="ORF">C8E97_0404</name>
</gene>
<dbReference type="EMBL" id="RBXO01000001">
    <property type="protein sequence ID" value="RKT51914.1"/>
    <property type="molecule type" value="Genomic_DNA"/>
</dbReference>
<evidence type="ECO:0000313" key="3">
    <source>
        <dbReference type="EMBL" id="RKT51914.1"/>
    </source>
</evidence>
<feature type="region of interest" description="Disordered" evidence="1">
    <location>
        <begin position="125"/>
        <end position="195"/>
    </location>
</feature>
<keyword evidence="4" id="KW-1185">Reference proteome</keyword>
<accession>A0A495VRM1</accession>
<evidence type="ECO:0000256" key="2">
    <source>
        <dbReference type="SAM" id="Phobius"/>
    </source>
</evidence>
<evidence type="ECO:0000256" key="1">
    <source>
        <dbReference type="SAM" id="MobiDB-lite"/>
    </source>
</evidence>
<proteinExistence type="predicted"/>
<feature type="transmembrane region" description="Helical" evidence="2">
    <location>
        <begin position="33"/>
        <end position="59"/>
    </location>
</feature>
<keyword evidence="2" id="KW-0472">Membrane</keyword>
<protein>
    <submittedName>
        <fullName evidence="3">Uncharacterized protein</fullName>
    </submittedName>
</protein>
<feature type="transmembrane region" description="Helical" evidence="2">
    <location>
        <begin position="6"/>
        <end position="26"/>
    </location>
</feature>
<dbReference type="AlphaFoldDB" id="A0A495VRM1"/>
<feature type="compositionally biased region" description="Basic residues" evidence="1">
    <location>
        <begin position="183"/>
        <end position="195"/>
    </location>
</feature>
<comment type="caution">
    <text evidence="3">The sequence shown here is derived from an EMBL/GenBank/DDBJ whole genome shotgun (WGS) entry which is preliminary data.</text>
</comment>
<feature type="transmembrane region" description="Helical" evidence="2">
    <location>
        <begin position="65"/>
        <end position="84"/>
    </location>
</feature>
<keyword evidence="2" id="KW-1133">Transmembrane helix</keyword>
<dbReference type="Proteomes" id="UP000282084">
    <property type="component" value="Unassembled WGS sequence"/>
</dbReference>
<reference evidence="3 4" key="1">
    <citation type="submission" date="2018-10" db="EMBL/GenBank/DDBJ databases">
        <title>Sequencing the genomes of 1000 actinobacteria strains.</title>
        <authorList>
            <person name="Klenk H.-P."/>
        </authorList>
    </citation>
    <scope>NUCLEOTIDE SEQUENCE [LARGE SCALE GENOMIC DNA]</scope>
    <source>
        <strain evidence="3 4">DSM 43800</strain>
    </source>
</reference>
<keyword evidence="2" id="KW-0812">Transmembrane</keyword>
<name>A0A495VRM1_9PSEU</name>
<evidence type="ECO:0000313" key="4">
    <source>
        <dbReference type="Proteomes" id="UP000282084"/>
    </source>
</evidence>
<organism evidence="3 4">
    <name type="scientific">Saccharothrix australiensis</name>
    <dbReference type="NCBI Taxonomy" id="2072"/>
    <lineage>
        <taxon>Bacteria</taxon>
        <taxon>Bacillati</taxon>
        <taxon>Actinomycetota</taxon>
        <taxon>Actinomycetes</taxon>
        <taxon>Pseudonocardiales</taxon>
        <taxon>Pseudonocardiaceae</taxon>
        <taxon>Saccharothrix</taxon>
    </lineage>
</organism>
<sequence length="195" mass="20040">MSPHGLFVVVVVVVRVVVVVGGRVVVVGARVVVVVVTAVVVVAPLVPPASPVVVVVLVVEVLTDVFALVAAEVPVVVGVVAGDVRRGSALRFTTTTPASPNGWIACGAVPSAPWASSAATAAPIRAPTASRAGPPPAVSIHTDYRPHPIGSNHLAGSIPARHPETPGRCRRRTCPVSTSHAPGRSRRLRRPRAPR</sequence>